<dbReference type="InterPro" id="IPR039008">
    <property type="entry name" value="IF_rod_dom"/>
</dbReference>
<dbReference type="AlphaFoldDB" id="A0AAW2AEV5"/>
<feature type="coiled-coil region" evidence="4">
    <location>
        <begin position="273"/>
        <end position="360"/>
    </location>
</feature>
<comment type="similarity">
    <text evidence="3">Belongs to the intermediate filament family.</text>
</comment>
<dbReference type="InterPro" id="IPR018039">
    <property type="entry name" value="IF_conserved"/>
</dbReference>
<evidence type="ECO:0000256" key="4">
    <source>
        <dbReference type="SAM" id="Coils"/>
    </source>
</evidence>
<sequence length="384" mass="44490">MSATNNDFSSRSVGSNPRAGAQIPRQGNSYFGFGNVSEVWDPIKPVSVNTSLLTPVDLQLDPDLQAVRIQEKEQIKTLNDRFATFIDKVRKLEQENKLLETKWELLQKESKPESKLEPMLKSYIISLQAKLERVKKDKEHLDTELRNVHAQVEEQKQRYEDEINNRNKAENDFVLLKKDVDLTYLRKIAMEDEIAAVLDELNFFKCYYEQELHEMQADVKDTSVVVQMDNSRQLNMEKIIANVKSQHEEISACNRKEAEAWYKNKFDMISSQADQCNTQLKNNTSAIADLKRQIMRLQNDISSAKSQRESMEEQIKEAERCGEEAVLDAKEQIKSLEDALKKAKQDMARHLRDYQELMNVKLALDIEIATYKKLLEGEENRLGL</sequence>
<dbReference type="PRINTS" id="PR01276">
    <property type="entry name" value="TYPE2KERATIN"/>
</dbReference>
<dbReference type="Gene3D" id="1.20.5.170">
    <property type="match status" value="1"/>
</dbReference>
<dbReference type="GO" id="GO:0031424">
    <property type="term" value="P:keratinization"/>
    <property type="evidence" value="ECO:0007669"/>
    <property type="project" value="TreeGrafter"/>
</dbReference>
<evidence type="ECO:0000256" key="3">
    <source>
        <dbReference type="RuleBase" id="RU000685"/>
    </source>
</evidence>
<dbReference type="SUPFAM" id="SSF64593">
    <property type="entry name" value="Intermediate filament protein, coiled coil region"/>
    <property type="match status" value="2"/>
</dbReference>
<name>A0AAW2AEV5_CULAL</name>
<feature type="region of interest" description="Disordered" evidence="5">
    <location>
        <begin position="1"/>
        <end position="24"/>
    </location>
</feature>
<keyword evidence="8" id="KW-1185">Reference proteome</keyword>
<dbReference type="PROSITE" id="PS00226">
    <property type="entry name" value="IF_ROD_1"/>
    <property type="match status" value="1"/>
</dbReference>
<dbReference type="GO" id="GO:0045095">
    <property type="term" value="C:keratin filament"/>
    <property type="evidence" value="ECO:0007669"/>
    <property type="project" value="InterPro"/>
</dbReference>
<dbReference type="PROSITE" id="PS51842">
    <property type="entry name" value="IF_ROD_2"/>
    <property type="match status" value="1"/>
</dbReference>
<evidence type="ECO:0000256" key="2">
    <source>
        <dbReference type="ARBA" id="ARBA00023054"/>
    </source>
</evidence>
<keyword evidence="2 4" id="KW-0175">Coiled coil</keyword>
<gene>
    <name evidence="7" type="ORF">ABG768_026975</name>
</gene>
<dbReference type="FunFam" id="1.20.5.1160:FF:000001">
    <property type="entry name" value="Keratin type II"/>
    <property type="match status" value="1"/>
</dbReference>
<dbReference type="GO" id="GO:0045109">
    <property type="term" value="P:intermediate filament organization"/>
    <property type="evidence" value="ECO:0007669"/>
    <property type="project" value="TreeGrafter"/>
</dbReference>
<proteinExistence type="inferred from homology"/>
<reference evidence="7 8" key="1">
    <citation type="submission" date="2024-05" db="EMBL/GenBank/DDBJ databases">
        <title>A high-quality chromosomal-level genome assembly of Topmouth culter (Culter alburnus).</title>
        <authorList>
            <person name="Zhao H."/>
        </authorList>
    </citation>
    <scope>NUCLEOTIDE SEQUENCE [LARGE SCALE GENOMIC DNA]</scope>
    <source>
        <strain evidence="7">CATC2023</strain>
        <tissue evidence="7">Muscle</tissue>
    </source>
</reference>
<feature type="domain" description="IF rod" evidence="6">
    <location>
        <begin position="71"/>
        <end position="382"/>
    </location>
</feature>
<evidence type="ECO:0000256" key="1">
    <source>
        <dbReference type="ARBA" id="ARBA00022754"/>
    </source>
</evidence>
<feature type="coiled-coil region" evidence="4">
    <location>
        <begin position="75"/>
        <end position="172"/>
    </location>
</feature>
<dbReference type="Pfam" id="PF00038">
    <property type="entry name" value="Filament"/>
    <property type="match status" value="1"/>
</dbReference>
<dbReference type="InterPro" id="IPR003054">
    <property type="entry name" value="Keratin_II"/>
</dbReference>
<organism evidence="7 8">
    <name type="scientific">Culter alburnus</name>
    <name type="common">Topmouth culter</name>
    <dbReference type="NCBI Taxonomy" id="194366"/>
    <lineage>
        <taxon>Eukaryota</taxon>
        <taxon>Metazoa</taxon>
        <taxon>Chordata</taxon>
        <taxon>Craniata</taxon>
        <taxon>Vertebrata</taxon>
        <taxon>Euteleostomi</taxon>
        <taxon>Actinopterygii</taxon>
        <taxon>Neopterygii</taxon>
        <taxon>Teleostei</taxon>
        <taxon>Ostariophysi</taxon>
        <taxon>Cypriniformes</taxon>
        <taxon>Xenocyprididae</taxon>
        <taxon>Xenocypridinae</taxon>
        <taxon>Culter</taxon>
    </lineage>
</organism>
<comment type="caution">
    <text evidence="7">The sequence shown here is derived from an EMBL/GenBank/DDBJ whole genome shotgun (WGS) entry which is preliminary data.</text>
</comment>
<accession>A0AAW2AEV5</accession>
<evidence type="ECO:0000313" key="7">
    <source>
        <dbReference type="EMBL" id="KAK9971080.1"/>
    </source>
</evidence>
<dbReference type="Gene3D" id="1.20.5.500">
    <property type="entry name" value="Single helix bin"/>
    <property type="match status" value="1"/>
</dbReference>
<protein>
    <recommendedName>
        <fullName evidence="6">IF rod domain-containing protein</fullName>
    </recommendedName>
</protein>
<dbReference type="EMBL" id="JAWDJR010000008">
    <property type="protein sequence ID" value="KAK9971080.1"/>
    <property type="molecule type" value="Genomic_DNA"/>
</dbReference>
<dbReference type="Proteomes" id="UP001479290">
    <property type="component" value="Unassembled WGS sequence"/>
</dbReference>
<dbReference type="Gene3D" id="1.20.5.1160">
    <property type="entry name" value="Vasodilator-stimulated phosphoprotein"/>
    <property type="match status" value="1"/>
</dbReference>
<dbReference type="PANTHER" id="PTHR45616">
    <property type="entry name" value="GATA-TYPE DOMAIN-CONTAINING PROTEIN"/>
    <property type="match status" value="1"/>
</dbReference>
<feature type="compositionally biased region" description="Polar residues" evidence="5">
    <location>
        <begin position="1"/>
        <end position="15"/>
    </location>
</feature>
<dbReference type="FunFam" id="1.20.5.170:FF:000004">
    <property type="entry name" value="Keratin, type II cytoskeletal 5"/>
    <property type="match status" value="1"/>
</dbReference>
<dbReference type="GO" id="GO:0030280">
    <property type="term" value="F:structural constituent of skin epidermis"/>
    <property type="evidence" value="ECO:0007669"/>
    <property type="project" value="TreeGrafter"/>
</dbReference>
<dbReference type="SMART" id="SM01391">
    <property type="entry name" value="Filament"/>
    <property type="match status" value="1"/>
</dbReference>
<dbReference type="GO" id="GO:0005615">
    <property type="term" value="C:extracellular space"/>
    <property type="evidence" value="ECO:0007669"/>
    <property type="project" value="TreeGrafter"/>
</dbReference>
<evidence type="ECO:0000256" key="5">
    <source>
        <dbReference type="SAM" id="MobiDB-lite"/>
    </source>
</evidence>
<dbReference type="PANTHER" id="PTHR45616:SF9">
    <property type="entry name" value="KERATIN, TYPE II CYTOSKELETAL 8-RELATED"/>
    <property type="match status" value="1"/>
</dbReference>
<evidence type="ECO:0000259" key="6">
    <source>
        <dbReference type="PROSITE" id="PS51842"/>
    </source>
</evidence>
<evidence type="ECO:0000313" key="8">
    <source>
        <dbReference type="Proteomes" id="UP001479290"/>
    </source>
</evidence>
<keyword evidence="1 3" id="KW-0403">Intermediate filament</keyword>